<comment type="caution">
    <text evidence="2">The sequence shown here is derived from an EMBL/GenBank/DDBJ whole genome shotgun (WGS) entry which is preliminary data.</text>
</comment>
<dbReference type="Proteomes" id="UP000467322">
    <property type="component" value="Unassembled WGS sequence"/>
</dbReference>
<protein>
    <submittedName>
        <fullName evidence="2">Helix-turn-helix domain-containing protein</fullName>
    </submittedName>
</protein>
<dbReference type="Gene3D" id="1.10.260.40">
    <property type="entry name" value="lambda repressor-like DNA-binding domains"/>
    <property type="match status" value="1"/>
</dbReference>
<feature type="domain" description="HTH cro/C1-type" evidence="1">
    <location>
        <begin position="13"/>
        <end position="67"/>
    </location>
</feature>
<dbReference type="InterPro" id="IPR001387">
    <property type="entry name" value="Cro/C1-type_HTH"/>
</dbReference>
<dbReference type="InterPro" id="IPR010982">
    <property type="entry name" value="Lambda_DNA-bd_dom_sf"/>
</dbReference>
<organism evidence="2 3">
    <name type="scientific">Maritimibacter harenae</name>
    <dbReference type="NCBI Taxonomy" id="2606218"/>
    <lineage>
        <taxon>Bacteria</taxon>
        <taxon>Pseudomonadati</taxon>
        <taxon>Pseudomonadota</taxon>
        <taxon>Alphaproteobacteria</taxon>
        <taxon>Rhodobacterales</taxon>
        <taxon>Roseobacteraceae</taxon>
        <taxon>Maritimibacter</taxon>
    </lineage>
</organism>
<dbReference type="SUPFAM" id="SSF47413">
    <property type="entry name" value="lambda repressor-like DNA-binding domains"/>
    <property type="match status" value="1"/>
</dbReference>
<evidence type="ECO:0000259" key="1">
    <source>
        <dbReference type="PROSITE" id="PS50943"/>
    </source>
</evidence>
<keyword evidence="3" id="KW-1185">Reference proteome</keyword>
<dbReference type="AlphaFoldDB" id="A0A845LZL1"/>
<dbReference type="SMART" id="SM00530">
    <property type="entry name" value="HTH_XRE"/>
    <property type="match status" value="1"/>
</dbReference>
<dbReference type="GO" id="GO:0003677">
    <property type="term" value="F:DNA binding"/>
    <property type="evidence" value="ECO:0007669"/>
    <property type="project" value="InterPro"/>
</dbReference>
<accession>A0A845LZL1</accession>
<name>A0A845LZL1_9RHOB</name>
<evidence type="ECO:0000313" key="2">
    <source>
        <dbReference type="EMBL" id="MZR12219.1"/>
    </source>
</evidence>
<proteinExistence type="predicted"/>
<dbReference type="PROSITE" id="PS50943">
    <property type="entry name" value="HTH_CROC1"/>
    <property type="match status" value="1"/>
</dbReference>
<reference evidence="2 3" key="1">
    <citation type="submission" date="2019-12" db="EMBL/GenBank/DDBJ databases">
        <title>Maritimibacter sp. nov. sp. isolated from sea sand.</title>
        <authorList>
            <person name="Kim J."/>
            <person name="Jeong S.E."/>
            <person name="Jung H.S."/>
            <person name="Jeon C.O."/>
        </authorList>
    </citation>
    <scope>NUCLEOTIDE SEQUENCE [LARGE SCALE GENOMIC DNA]</scope>
    <source>
        <strain evidence="2 3">DP07</strain>
    </source>
</reference>
<dbReference type="CDD" id="cd00093">
    <property type="entry name" value="HTH_XRE"/>
    <property type="match status" value="1"/>
</dbReference>
<sequence length="115" mass="13183">MVHPIDQHVGRRIREERLRAGMTQSKLAEFIGVRFQQVQKYESAASRISASRLCLIADALDRPVSAFFPGHHSAPVASHEQHKPTSDPQFIERIERLSESEKDIVVRLIDNMSHW</sequence>
<evidence type="ECO:0000313" key="3">
    <source>
        <dbReference type="Proteomes" id="UP000467322"/>
    </source>
</evidence>
<gene>
    <name evidence="2" type="ORF">GQE99_04225</name>
</gene>
<dbReference type="Pfam" id="PF01381">
    <property type="entry name" value="HTH_3"/>
    <property type="match status" value="1"/>
</dbReference>
<dbReference type="EMBL" id="WTUX01000009">
    <property type="protein sequence ID" value="MZR12219.1"/>
    <property type="molecule type" value="Genomic_DNA"/>
</dbReference>